<dbReference type="PROSITE" id="PS51206">
    <property type="entry name" value="SF3_HELICASE_1"/>
    <property type="match status" value="1"/>
</dbReference>
<keyword evidence="6" id="KW-0479">Metal-binding</keyword>
<dbReference type="SUPFAM" id="SSF52540">
    <property type="entry name" value="P-loop containing nucleoside triphosphate hydrolases"/>
    <property type="match status" value="1"/>
</dbReference>
<keyword evidence="10" id="KW-0347">Helicase</keyword>
<proteinExistence type="predicted"/>
<dbReference type="GO" id="GO:0043138">
    <property type="term" value="F:3'-5' DNA helicase activity"/>
    <property type="evidence" value="ECO:0007669"/>
    <property type="project" value="UniProtKB-EC"/>
</dbReference>
<evidence type="ECO:0000256" key="16">
    <source>
        <dbReference type="ARBA" id="ARBA00034617"/>
    </source>
</evidence>
<evidence type="ECO:0000256" key="1">
    <source>
        <dbReference type="ARBA" id="ARBA00004147"/>
    </source>
</evidence>
<dbReference type="PROSITE" id="PS51287">
    <property type="entry name" value="T_AG_OBD"/>
    <property type="match status" value="1"/>
</dbReference>
<dbReference type="Proteomes" id="UP000143187">
    <property type="component" value="Segment"/>
</dbReference>
<evidence type="ECO:0000256" key="4">
    <source>
        <dbReference type="ARBA" id="ARBA00022562"/>
    </source>
</evidence>
<evidence type="ECO:0000259" key="24">
    <source>
        <dbReference type="PROSITE" id="PS51287"/>
    </source>
</evidence>
<keyword evidence="2" id="KW-0244">Early protein</keyword>
<keyword evidence="12" id="KW-0067">ATP-binding</keyword>
<keyword evidence="7" id="KW-0547">Nucleotide-binding</keyword>
<sequence length="902" mass="102007">MDTVLTSSERRELCSLLELDPQLWGNIPVMRNCYKKSCLKYHPDKGGDGQKMVRLNELWARATENLTRLREDCGFQVSDPLESSPKTLMAHLGSTWKSKFCKGPTCRINMKPAYCSCITCRLYKQHQAIKKKKKRRCLVWGQCFCFSCYLHWFGFPNTWCFFDWWMTLILETDLNLLNLKFCKYEFLNIKNFPYQNASLMTFSLQDEPPIYGTPAFREWWFYQQNLYTWSHDGPSTSSSSGRSRRWDSSRDHGEFAGGEGSSGRDRVHTSKSSTSMPSHRPHSSANLHGDNSEDPLFCEETLDSSPSPPPSPAADPHTFTSSQSSTPSSAFGFSSQTSTPSNASQGDSRTTGPHPNTPSPRRRKHREDHPTSPYASGGSFSSTPPKSKKPRDSFSPLDFPSDLLDCLSRATLSNKTQNAFLIFSTKEKVCLLYDKTDDKYKVEFKSLHKYKNGSGFLFIILLTKHRVTAIKNFCAQFCTISFLLCKAVIQPVQCYDRLCKDPYTFLKANKCGIFEGEFAEQKDPTCDWNQIADFALAHLLDDPLLILAHYLDFSKPPGNCTKCLTGKGLKAHADHAKEHDNAKLFIKSKSQKSICQQAADVVCAKKRLAMLEQTRTEMLEEKFRKQLAILKELEVIDLHLILGGVAWYSVMFQNFADMLKGLLQLFTDNIPKKRNALFIGPINSGKTSFAAALIDLLEGKALNINCPADKLNFELGCALDLFMVCFEDVKGSKCSNKDLQSGQGMNNLDNLRDHMDGAVPVQLERKHQNKRSQIFPPCIVTCNEYYIPGTVATRFAQTLTFAIKLCLKNSIEKNILMQQKRVLQRGCTLLMALIWLLPLDDFSDGIRSDVKDFKGAVEGDVGWATYQKMVENVENGDDPMKGILEQDNEQDNEDVDSGRFTQ</sequence>
<evidence type="ECO:0000256" key="3">
    <source>
        <dbReference type="ARBA" id="ARBA00022553"/>
    </source>
</evidence>
<evidence type="ECO:0000256" key="15">
    <source>
        <dbReference type="ARBA" id="ARBA00023235"/>
    </source>
</evidence>
<evidence type="ECO:0000256" key="11">
    <source>
        <dbReference type="ARBA" id="ARBA00022833"/>
    </source>
</evidence>
<feature type="domain" description="SF3 helicase" evidence="23">
    <location>
        <begin position="633"/>
        <end position="814"/>
    </location>
</feature>
<protein>
    <recommendedName>
        <fullName evidence="17">DNA 3'-5' helicase</fullName>
        <ecNumber evidence="17">5.6.2.4</ecNumber>
    </recommendedName>
</protein>
<keyword evidence="13" id="KW-0007">Acetylation</keyword>
<dbReference type="InterPro" id="IPR003354">
    <property type="entry name" value="Papo_T_antigen"/>
</dbReference>
<evidence type="ECO:0000256" key="19">
    <source>
        <dbReference type="PROSITE-ProRule" id="PRU00620"/>
    </source>
</evidence>
<evidence type="ECO:0000256" key="5">
    <source>
        <dbReference type="ARBA" id="ARBA00022705"/>
    </source>
</evidence>
<feature type="DNA-binding region" description="T-ag OBD" evidence="19">
    <location>
        <begin position="400"/>
        <end position="516"/>
    </location>
</feature>
<organism evidence="26 28">
    <name type="scientific">Raccoon polyomavirus</name>
    <dbReference type="NCBI Taxonomy" id="1219896"/>
    <lineage>
        <taxon>Viruses</taxon>
        <taxon>Monodnaviria</taxon>
        <taxon>Shotokuvirae</taxon>
        <taxon>Cossaviricota</taxon>
        <taxon>Papovaviricetes</taxon>
        <taxon>Sepolyvirales</taxon>
        <taxon>Polyomaviridae</taxon>
        <taxon>Alphapolyomavirus</taxon>
        <taxon>Alphapolyomavirus procyonis</taxon>
    </lineage>
</organism>
<dbReference type="EMBL" id="JQ178241">
    <property type="protein sequence ID" value="AFP58018.1"/>
    <property type="molecule type" value="Genomic_DNA"/>
</dbReference>
<feature type="region of interest" description="Disordered" evidence="21">
    <location>
        <begin position="874"/>
        <end position="902"/>
    </location>
</feature>
<dbReference type="Pfam" id="PF06431">
    <property type="entry name" value="Polyoma_lg_T_C"/>
    <property type="match status" value="1"/>
</dbReference>
<comment type="catalytic activity">
    <reaction evidence="18">
        <text>ATP + H2O = ADP + phosphate + H(+)</text>
        <dbReference type="Rhea" id="RHEA:13065"/>
        <dbReference type="ChEBI" id="CHEBI:15377"/>
        <dbReference type="ChEBI" id="CHEBI:15378"/>
        <dbReference type="ChEBI" id="CHEBI:30616"/>
        <dbReference type="ChEBI" id="CHEBI:43474"/>
        <dbReference type="ChEBI" id="CHEBI:456216"/>
        <dbReference type="EC" id="5.6.2.4"/>
    </reaction>
</comment>
<feature type="compositionally biased region" description="Acidic residues" evidence="21">
    <location>
        <begin position="292"/>
        <end position="302"/>
    </location>
</feature>
<keyword evidence="15" id="KW-0413">Isomerase</keyword>
<keyword evidence="3" id="KW-0597">Phosphoprotein</keyword>
<evidence type="ECO:0000256" key="7">
    <source>
        <dbReference type="ARBA" id="ARBA00022741"/>
    </source>
</evidence>
<dbReference type="Gene3D" id="1.10.10.510">
    <property type="entry name" value="Zinc finger, large T-antigen D1 domain"/>
    <property type="match status" value="1"/>
</dbReference>
<evidence type="ECO:0000256" key="21">
    <source>
        <dbReference type="SAM" id="MobiDB-lite"/>
    </source>
</evidence>
<feature type="compositionally biased region" description="Acidic residues" evidence="21">
    <location>
        <begin position="886"/>
        <end position="895"/>
    </location>
</feature>
<name>J7FZP3_9POLY</name>
<dbReference type="GO" id="GO:0042025">
    <property type="term" value="C:host cell nucleus"/>
    <property type="evidence" value="ECO:0007669"/>
    <property type="project" value="UniProtKB-SubCell"/>
</dbReference>
<keyword evidence="8 20" id="KW-0863">Zinc-finger</keyword>
<feature type="compositionally biased region" description="Basic and acidic residues" evidence="21">
    <location>
        <begin position="244"/>
        <end position="254"/>
    </location>
</feature>
<dbReference type="InterPro" id="IPR036869">
    <property type="entry name" value="J_dom_sf"/>
</dbReference>
<keyword evidence="4" id="KW-1048">Host nucleus</keyword>
<evidence type="ECO:0000256" key="6">
    <source>
        <dbReference type="ARBA" id="ARBA00022723"/>
    </source>
</evidence>
<accession>J7FZP3</accession>
<reference evidence="27" key="3">
    <citation type="journal article" date="2016" name="Virology">
        <title>Exposure to raccoon polyomavirus (RacPyV) in free-ranging North American raccoons (Procyon lotor).</title>
        <authorList>
            <person name="Church M.E."/>
            <person name="Dela Cruz F.N.Jr."/>
            <person name="Estrada M."/>
            <person name="Leutenegger C.M."/>
            <person name="Pesavento P.A."/>
            <person name="Woolard K.D."/>
        </authorList>
    </citation>
    <scope>NUCLEOTIDE SEQUENCE</scope>
    <source>
        <strain evidence="27">Rac17</strain>
    </source>
</reference>
<dbReference type="Gene3D" id="3.40.1310.20">
    <property type="match status" value="1"/>
</dbReference>
<dbReference type="PROSITE" id="PS51341">
    <property type="entry name" value="ZF_LTAG_D1"/>
    <property type="match status" value="1"/>
</dbReference>
<dbReference type="SUPFAM" id="SSF46565">
    <property type="entry name" value="Chaperone J-domain"/>
    <property type="match status" value="1"/>
</dbReference>
<feature type="compositionally biased region" description="Low complexity" evidence="21">
    <location>
        <begin position="314"/>
        <end position="335"/>
    </location>
</feature>
<keyword evidence="28" id="KW-1185">Reference proteome</keyword>
<keyword evidence="14 19" id="KW-0238">DNA-binding</keyword>
<dbReference type="RefSeq" id="YP_009021044.1">
    <property type="nucleotide sequence ID" value="NC_023845.1"/>
</dbReference>
<keyword evidence="11" id="KW-0862">Zinc</keyword>
<evidence type="ECO:0000259" key="23">
    <source>
        <dbReference type="PROSITE" id="PS51206"/>
    </source>
</evidence>
<evidence type="ECO:0000256" key="10">
    <source>
        <dbReference type="ARBA" id="ARBA00022806"/>
    </source>
</evidence>
<evidence type="ECO:0000256" key="14">
    <source>
        <dbReference type="ARBA" id="ARBA00023125"/>
    </source>
</evidence>
<feature type="domain" description="T-ag OBD" evidence="24">
    <location>
        <begin position="400"/>
        <end position="516"/>
    </location>
</feature>
<dbReference type="Pfam" id="PF02380">
    <property type="entry name" value="Papo_T_antigen"/>
    <property type="match status" value="1"/>
</dbReference>
<dbReference type="InterPro" id="IPR037102">
    <property type="entry name" value="Znf_lg_T-Ag_D1_dom_sf"/>
</dbReference>
<dbReference type="GO" id="GO:0016787">
    <property type="term" value="F:hydrolase activity"/>
    <property type="evidence" value="ECO:0007669"/>
    <property type="project" value="UniProtKB-KW"/>
</dbReference>
<evidence type="ECO:0000256" key="13">
    <source>
        <dbReference type="ARBA" id="ARBA00022990"/>
    </source>
</evidence>
<keyword evidence="22" id="KW-0812">Transmembrane</keyword>
<evidence type="ECO:0000313" key="26">
    <source>
        <dbReference type="EMBL" id="AFP58018.1"/>
    </source>
</evidence>
<dbReference type="Gene3D" id="1.20.120.1860">
    <property type="entry name" value="Small t-antigen, unique domain"/>
    <property type="match status" value="1"/>
</dbReference>
<evidence type="ECO:0000256" key="8">
    <source>
        <dbReference type="ARBA" id="ARBA00022771"/>
    </source>
</evidence>
<keyword evidence="22" id="KW-1133">Transmembrane helix</keyword>
<dbReference type="Pfam" id="PF02217">
    <property type="entry name" value="T_Ag_DNA_bind"/>
    <property type="match status" value="1"/>
</dbReference>
<keyword evidence="9" id="KW-0378">Hydrolase</keyword>
<dbReference type="KEGG" id="vg:18937811"/>
<dbReference type="Gene3D" id="3.40.50.300">
    <property type="entry name" value="P-loop containing nucleotide triphosphate hydrolases"/>
    <property type="match status" value="1"/>
</dbReference>
<keyword evidence="5" id="KW-0235">DNA replication</keyword>
<dbReference type="EC" id="5.6.2.4" evidence="17"/>
<evidence type="ECO:0000313" key="27">
    <source>
        <dbReference type="EMBL" id="AMB49040.1"/>
    </source>
</evidence>
<evidence type="ECO:0000313" key="28">
    <source>
        <dbReference type="Proteomes" id="UP000143187"/>
    </source>
</evidence>
<dbReference type="GO" id="GO:0008270">
    <property type="term" value="F:zinc ion binding"/>
    <property type="evidence" value="ECO:0007669"/>
    <property type="project" value="UniProtKB-KW"/>
</dbReference>
<dbReference type="OrthoDB" id="14669at10239"/>
<feature type="region of interest" description="Disordered" evidence="21">
    <location>
        <begin position="232"/>
        <end position="394"/>
    </location>
</feature>
<dbReference type="InterPro" id="IPR036092">
    <property type="entry name" value="Papo_T_antigensf"/>
</dbReference>
<dbReference type="InterPro" id="IPR027417">
    <property type="entry name" value="P-loop_NTPase"/>
</dbReference>
<feature type="domain" description="T-ag D1-type" evidence="25">
    <location>
        <begin position="523"/>
        <end position="615"/>
    </location>
</feature>
<evidence type="ECO:0000256" key="12">
    <source>
        <dbReference type="ARBA" id="ARBA00022840"/>
    </source>
</evidence>
<feature type="transmembrane region" description="Helical" evidence="22">
    <location>
        <begin position="137"/>
        <end position="155"/>
    </location>
</feature>
<dbReference type="GO" id="GO:0003688">
    <property type="term" value="F:DNA replication origin binding"/>
    <property type="evidence" value="ECO:0007669"/>
    <property type="project" value="InterPro"/>
</dbReference>
<feature type="compositionally biased region" description="Low complexity" evidence="21">
    <location>
        <begin position="232"/>
        <end position="241"/>
    </location>
</feature>
<dbReference type="InterPro" id="IPR010932">
    <property type="entry name" value="Lg_T_Ag_Polyomavir_C"/>
</dbReference>
<evidence type="ECO:0000256" key="17">
    <source>
        <dbReference type="ARBA" id="ARBA00034808"/>
    </source>
</evidence>
<evidence type="ECO:0000256" key="9">
    <source>
        <dbReference type="ARBA" id="ARBA00022801"/>
    </source>
</evidence>
<dbReference type="InterPro" id="IPR017910">
    <property type="entry name" value="Znf_lg_T-Ag_D1-typ"/>
</dbReference>
<dbReference type="SUPFAM" id="SSF55464">
    <property type="entry name" value="Origin of replication-binding domain, RBD-like"/>
    <property type="match status" value="1"/>
</dbReference>
<dbReference type="EMBL" id="KU533635">
    <property type="protein sequence ID" value="AMB49040.1"/>
    <property type="molecule type" value="Genomic_DNA"/>
</dbReference>
<dbReference type="Gene3D" id="1.10.287.110">
    <property type="entry name" value="DnaJ domain"/>
    <property type="match status" value="1"/>
</dbReference>
<reference evidence="28" key="1">
    <citation type="submission" date="2011-11" db="EMBL/GenBank/DDBJ databases">
        <title>A Novel Polyomavirus Associated with Glioblastoma multiforme in Free-ranging Raccoons.</title>
        <authorList>
            <person name="Pesavento P.A."/>
            <person name="Delwart E."/>
            <person name="Li L."/>
            <person name="Dela Cruz F.N."/>
        </authorList>
    </citation>
    <scope>NUCLEOTIDE SEQUENCE [LARGE SCALE GENOMIC DNA]</scope>
</reference>
<dbReference type="GeneID" id="18937811"/>
<comment type="catalytic activity">
    <reaction evidence="16">
        <text>Couples ATP hydrolysis with the unwinding of duplex DNA by translocating in the 3'-5' direction.</text>
        <dbReference type="EC" id="5.6.2.4"/>
    </reaction>
</comment>
<evidence type="ECO:0000259" key="25">
    <source>
        <dbReference type="PROSITE" id="PS51341"/>
    </source>
</evidence>
<keyword evidence="22" id="KW-0472">Membrane</keyword>
<dbReference type="InterPro" id="IPR014015">
    <property type="entry name" value="Helicase_SF3_DNA-vir"/>
</dbReference>
<evidence type="ECO:0000256" key="20">
    <source>
        <dbReference type="PROSITE-ProRule" id="PRU00671"/>
    </source>
</evidence>
<evidence type="ECO:0000256" key="18">
    <source>
        <dbReference type="ARBA" id="ARBA00048988"/>
    </source>
</evidence>
<dbReference type="InterPro" id="IPR003133">
    <property type="entry name" value="T_Ag_DNA-bd"/>
</dbReference>
<feature type="compositionally biased region" description="Polar residues" evidence="21">
    <location>
        <begin position="336"/>
        <end position="354"/>
    </location>
</feature>
<evidence type="ECO:0000256" key="2">
    <source>
        <dbReference type="ARBA" id="ARBA00022518"/>
    </source>
</evidence>
<dbReference type="SUPFAM" id="SSF161240">
    <property type="entry name" value="T-antigen specific domain-like"/>
    <property type="match status" value="1"/>
</dbReference>
<evidence type="ECO:0000256" key="22">
    <source>
        <dbReference type="SAM" id="Phobius"/>
    </source>
</evidence>
<comment type="subcellular location">
    <subcellularLocation>
        <location evidence="1">Host nucleus</location>
    </subcellularLocation>
</comment>
<dbReference type="GO" id="GO:0005524">
    <property type="term" value="F:ATP binding"/>
    <property type="evidence" value="ECO:0007669"/>
    <property type="project" value="UniProtKB-KW"/>
</dbReference>
<dbReference type="Gene3D" id="1.20.1050.70">
    <property type="entry name" value="Large T antigen, SV40, domain 3"/>
    <property type="match status" value="1"/>
</dbReference>
<reference evidence="26" key="2">
    <citation type="journal article" date="2013" name="Emerg. Infect. Dis.">
        <title>Novel polyomavirus associated with brain tumors in free-ranging raccoons, western United States.</title>
        <authorList>
            <person name="Dela Cruz F.N.Jr."/>
            <person name="Giannitti F."/>
            <person name="Li L."/>
            <person name="Woods L.W."/>
            <person name="Del Valle L."/>
            <person name="Delwart E."/>
            <person name="Pesavento P.A."/>
        </authorList>
    </citation>
    <scope>NUCLEOTIDE SEQUENCE</scope>
    <source>
        <strain evidence="26">R45</strain>
    </source>
</reference>
<dbReference type="GO" id="GO:0006260">
    <property type="term" value="P:DNA replication"/>
    <property type="evidence" value="ECO:0007669"/>
    <property type="project" value="UniProtKB-KW"/>
</dbReference>